<reference evidence="1 2" key="1">
    <citation type="journal article" date="2016" name="Nat. Commun.">
        <title>Thousands of microbial genomes shed light on interconnected biogeochemical processes in an aquifer system.</title>
        <authorList>
            <person name="Anantharaman K."/>
            <person name="Brown C.T."/>
            <person name="Hug L.A."/>
            <person name="Sharon I."/>
            <person name="Castelle C.J."/>
            <person name="Probst A.J."/>
            <person name="Thomas B.C."/>
            <person name="Singh A."/>
            <person name="Wilkins M.J."/>
            <person name="Karaoz U."/>
            <person name="Brodie E.L."/>
            <person name="Williams K.H."/>
            <person name="Hubbard S.S."/>
            <person name="Banfield J.F."/>
        </authorList>
    </citation>
    <scope>NUCLEOTIDE SEQUENCE [LARGE SCALE GENOMIC DNA]</scope>
</reference>
<sequence>MLILIRESIKEEEIIKIVEDFDGYIKLVVDVDKEIMTGGGKRHVEGEQLLLNKGSKQENLWGGGIDKQTKEIDYNSIINLRPRQNNPSRDILSEEIRAKFDTIVHKLLF</sequence>
<name>A0A1F7JCG8_9BACT</name>
<protein>
    <submittedName>
        <fullName evidence="1">Uncharacterized protein</fullName>
    </submittedName>
</protein>
<dbReference type="InterPro" id="IPR043731">
    <property type="entry name" value="DUF5674"/>
</dbReference>
<organism evidence="1 2">
    <name type="scientific">Candidatus Roizmanbacteria bacterium RIFCSPLOWO2_02_FULL_36_11</name>
    <dbReference type="NCBI Taxonomy" id="1802071"/>
    <lineage>
        <taxon>Bacteria</taxon>
        <taxon>Candidatus Roizmaniibacteriota</taxon>
    </lineage>
</organism>
<dbReference type="EMBL" id="MGAV01000021">
    <property type="protein sequence ID" value="OGK53301.1"/>
    <property type="molecule type" value="Genomic_DNA"/>
</dbReference>
<evidence type="ECO:0000313" key="2">
    <source>
        <dbReference type="Proteomes" id="UP000177418"/>
    </source>
</evidence>
<evidence type="ECO:0000313" key="1">
    <source>
        <dbReference type="EMBL" id="OGK53301.1"/>
    </source>
</evidence>
<proteinExistence type="predicted"/>
<accession>A0A1F7JCG8</accession>
<gene>
    <name evidence="1" type="ORF">A3H78_03280</name>
</gene>
<dbReference type="AlphaFoldDB" id="A0A1F7JCG8"/>
<dbReference type="Pfam" id="PF18924">
    <property type="entry name" value="DUF5674"/>
    <property type="match status" value="1"/>
</dbReference>
<comment type="caution">
    <text evidence="1">The sequence shown here is derived from an EMBL/GenBank/DDBJ whole genome shotgun (WGS) entry which is preliminary data.</text>
</comment>
<dbReference type="Proteomes" id="UP000177418">
    <property type="component" value="Unassembled WGS sequence"/>
</dbReference>